<accession>A0A0J9BMH1</accession>
<organism evidence="5 6">
    <name type="scientific">[Clostridium] citroniae WAL-19142</name>
    <dbReference type="NCBI Taxonomy" id="742734"/>
    <lineage>
        <taxon>Bacteria</taxon>
        <taxon>Bacillati</taxon>
        <taxon>Bacillota</taxon>
        <taxon>Clostridia</taxon>
        <taxon>Lachnospirales</taxon>
        <taxon>Lachnospiraceae</taxon>
        <taxon>Enterocloster</taxon>
    </lineage>
</organism>
<dbReference type="CDD" id="cd03219">
    <property type="entry name" value="ABC_Mj1267_LivG_branched"/>
    <property type="match status" value="1"/>
</dbReference>
<dbReference type="PANTHER" id="PTHR45772">
    <property type="entry name" value="CONSERVED COMPONENT OF ABC TRANSPORTER FOR NATURAL AMINO ACIDS-RELATED"/>
    <property type="match status" value="1"/>
</dbReference>
<evidence type="ECO:0000313" key="5">
    <source>
        <dbReference type="EMBL" id="KMW13271.1"/>
    </source>
</evidence>
<dbReference type="InterPro" id="IPR027417">
    <property type="entry name" value="P-loop_NTPase"/>
</dbReference>
<evidence type="ECO:0000256" key="3">
    <source>
        <dbReference type="ARBA" id="ARBA00022840"/>
    </source>
</evidence>
<dbReference type="InterPro" id="IPR051120">
    <property type="entry name" value="ABC_AA/LPS_Transport"/>
</dbReference>
<keyword evidence="3" id="KW-0067">ATP-binding</keyword>
<keyword evidence="2" id="KW-0547">Nucleotide-binding</keyword>
<dbReference type="InterPro" id="IPR003593">
    <property type="entry name" value="AAA+_ATPase"/>
</dbReference>
<dbReference type="Pfam" id="PF00005">
    <property type="entry name" value="ABC_tran"/>
    <property type="match status" value="1"/>
</dbReference>
<evidence type="ECO:0000256" key="1">
    <source>
        <dbReference type="ARBA" id="ARBA00022448"/>
    </source>
</evidence>
<dbReference type="GO" id="GO:0005304">
    <property type="term" value="F:L-valine transmembrane transporter activity"/>
    <property type="evidence" value="ECO:0007669"/>
    <property type="project" value="TreeGrafter"/>
</dbReference>
<sequence>MTIVAVLELKGVTKQFGGLTAVSEVDLKIEKNQICSLIGPNGAGKTTVFNIITGVYQVTKGDILFEDRSICGCAPYKIVEMGIARTYQNIRLFKKMTAVENVMTGFHCRSRAGLFNIVYNRRKMLEEDRTIRKKSEELLEYLKIADLKDEPASSLPYGHQRLLEIARAMATQPKILLLDEPAAGMNAQEKEDLISTIRGIRKDFGMSVLIVEHDMDLIMNISDDITVLNYGARIAHGVPEEIRNNEEVIEAYLGRSDS</sequence>
<dbReference type="GO" id="GO:0005886">
    <property type="term" value="C:plasma membrane"/>
    <property type="evidence" value="ECO:0007669"/>
    <property type="project" value="TreeGrafter"/>
</dbReference>
<protein>
    <recommendedName>
        <fullName evidence="4">ABC transporter domain-containing protein</fullName>
    </recommendedName>
</protein>
<evidence type="ECO:0000256" key="2">
    <source>
        <dbReference type="ARBA" id="ARBA00022741"/>
    </source>
</evidence>
<gene>
    <name evidence="5" type="ORF">HMPREF9470_00192</name>
</gene>
<evidence type="ECO:0000313" key="6">
    <source>
        <dbReference type="Proteomes" id="UP000037392"/>
    </source>
</evidence>
<dbReference type="GO" id="GO:0016887">
    <property type="term" value="F:ATP hydrolysis activity"/>
    <property type="evidence" value="ECO:0007669"/>
    <property type="project" value="InterPro"/>
</dbReference>
<keyword evidence="1" id="KW-0813">Transport</keyword>
<comment type="caution">
    <text evidence="5">The sequence shown here is derived from an EMBL/GenBank/DDBJ whole genome shotgun (WGS) entry which is preliminary data.</text>
</comment>
<dbReference type="PANTHER" id="PTHR45772:SF7">
    <property type="entry name" value="AMINO ACID ABC TRANSPORTER ATP-BINDING PROTEIN"/>
    <property type="match status" value="1"/>
</dbReference>
<dbReference type="Pfam" id="PF12399">
    <property type="entry name" value="BCA_ABC_TP_C"/>
    <property type="match status" value="1"/>
</dbReference>
<dbReference type="EMBL" id="ADLK01000045">
    <property type="protein sequence ID" value="KMW13271.1"/>
    <property type="molecule type" value="Genomic_DNA"/>
</dbReference>
<dbReference type="Gene3D" id="3.40.50.300">
    <property type="entry name" value="P-loop containing nucleotide triphosphate hydrolases"/>
    <property type="match status" value="1"/>
</dbReference>
<dbReference type="InterPro" id="IPR032823">
    <property type="entry name" value="BCA_ABC_TP_C"/>
</dbReference>
<dbReference type="FunFam" id="3.40.50.300:FF:000421">
    <property type="entry name" value="Branched-chain amino acid ABC transporter ATP-binding protein"/>
    <property type="match status" value="1"/>
</dbReference>
<dbReference type="SUPFAM" id="SSF52540">
    <property type="entry name" value="P-loop containing nucleoside triphosphate hydrolases"/>
    <property type="match status" value="1"/>
</dbReference>
<dbReference type="GO" id="GO:0015192">
    <property type="term" value="F:L-phenylalanine transmembrane transporter activity"/>
    <property type="evidence" value="ECO:0007669"/>
    <property type="project" value="TreeGrafter"/>
</dbReference>
<dbReference type="GO" id="GO:0005524">
    <property type="term" value="F:ATP binding"/>
    <property type="evidence" value="ECO:0007669"/>
    <property type="project" value="UniProtKB-KW"/>
</dbReference>
<dbReference type="GO" id="GO:1903805">
    <property type="term" value="P:L-valine import across plasma membrane"/>
    <property type="evidence" value="ECO:0007669"/>
    <property type="project" value="TreeGrafter"/>
</dbReference>
<dbReference type="GO" id="GO:1903806">
    <property type="term" value="P:L-isoleucine import across plasma membrane"/>
    <property type="evidence" value="ECO:0007669"/>
    <property type="project" value="TreeGrafter"/>
</dbReference>
<name>A0A0J9BMH1_9FIRM</name>
<reference evidence="5 6" key="1">
    <citation type="submission" date="2011-04" db="EMBL/GenBank/DDBJ databases">
        <title>The Genome Sequence of Clostridium citroniae WAL-19142.</title>
        <authorList>
            <consortium name="The Broad Institute Genome Sequencing Platform"/>
            <person name="Earl A."/>
            <person name="Ward D."/>
            <person name="Feldgarden M."/>
            <person name="Gevers D."/>
            <person name="Warren Y.A."/>
            <person name="Tyrrell K.L."/>
            <person name="Citron D.M."/>
            <person name="Goldstein E.J."/>
            <person name="Daigneault M."/>
            <person name="Allen-Vercoe E."/>
            <person name="Young S.K."/>
            <person name="Zeng Q."/>
            <person name="Gargeya S."/>
            <person name="Fitzgerald M."/>
            <person name="Haas B."/>
            <person name="Abouelleil A."/>
            <person name="Alvarado L."/>
            <person name="Arachchi H.M."/>
            <person name="Berlin A."/>
            <person name="Brown A."/>
            <person name="Chapman S.B."/>
            <person name="Chen Z."/>
            <person name="Dunbar C."/>
            <person name="Freedman E."/>
            <person name="Gearin G."/>
            <person name="Gellesch M."/>
            <person name="Goldberg J."/>
            <person name="Griggs A."/>
            <person name="Gujja S."/>
            <person name="Heilman E.R."/>
            <person name="Heiman D."/>
            <person name="Howarth C."/>
            <person name="Larson L."/>
            <person name="Lui A."/>
            <person name="MacDonald P.J."/>
            <person name="Mehta T."/>
            <person name="Montmayeur A."/>
            <person name="Murphy C."/>
            <person name="Neiman D."/>
            <person name="Pearson M."/>
            <person name="Priest M."/>
            <person name="Roberts A."/>
            <person name="Saif S."/>
            <person name="Shea T."/>
            <person name="Shenoy N."/>
            <person name="Sisk P."/>
            <person name="Stolte C."/>
            <person name="Sykes S."/>
            <person name="White J."/>
            <person name="Yandava C."/>
            <person name="Wortman J."/>
            <person name="Nusbaum C."/>
            <person name="Birren B."/>
        </authorList>
    </citation>
    <scope>NUCLEOTIDE SEQUENCE [LARGE SCALE GENOMIC DNA]</scope>
    <source>
        <strain evidence="5 6">WAL-19142</strain>
    </source>
</reference>
<dbReference type="GO" id="GO:0042941">
    <property type="term" value="P:D-alanine transmembrane transport"/>
    <property type="evidence" value="ECO:0007669"/>
    <property type="project" value="TreeGrafter"/>
</dbReference>
<dbReference type="PATRIC" id="fig|742734.4.peg.207"/>
<dbReference type="AlphaFoldDB" id="A0A0J9BMH1"/>
<dbReference type="InterPro" id="IPR003439">
    <property type="entry name" value="ABC_transporter-like_ATP-bd"/>
</dbReference>
<dbReference type="SMART" id="SM00382">
    <property type="entry name" value="AAA"/>
    <property type="match status" value="1"/>
</dbReference>
<feature type="domain" description="ABC transporter" evidence="4">
    <location>
        <begin position="7"/>
        <end position="255"/>
    </location>
</feature>
<evidence type="ECO:0000259" key="4">
    <source>
        <dbReference type="PROSITE" id="PS50893"/>
    </source>
</evidence>
<dbReference type="Proteomes" id="UP000037392">
    <property type="component" value="Unassembled WGS sequence"/>
</dbReference>
<dbReference type="PROSITE" id="PS50893">
    <property type="entry name" value="ABC_TRANSPORTER_2"/>
    <property type="match status" value="1"/>
</dbReference>
<dbReference type="OrthoDB" id="9805514at2"/>
<dbReference type="GO" id="GO:0015188">
    <property type="term" value="F:L-isoleucine transmembrane transporter activity"/>
    <property type="evidence" value="ECO:0007669"/>
    <property type="project" value="TreeGrafter"/>
</dbReference>
<dbReference type="GO" id="GO:0015808">
    <property type="term" value="P:L-alanine transport"/>
    <property type="evidence" value="ECO:0007669"/>
    <property type="project" value="TreeGrafter"/>
</dbReference>
<proteinExistence type="predicted"/>